<dbReference type="EMBL" id="CAJVQC010070757">
    <property type="protein sequence ID" value="CAG8809977.1"/>
    <property type="molecule type" value="Genomic_DNA"/>
</dbReference>
<comment type="caution">
    <text evidence="1">The sequence shown here is derived from an EMBL/GenBank/DDBJ whole genome shotgun (WGS) entry which is preliminary data.</text>
</comment>
<feature type="non-terminal residue" evidence="1">
    <location>
        <position position="48"/>
    </location>
</feature>
<evidence type="ECO:0000313" key="2">
    <source>
        <dbReference type="Proteomes" id="UP000789920"/>
    </source>
</evidence>
<feature type="non-terminal residue" evidence="1">
    <location>
        <position position="1"/>
    </location>
</feature>
<proteinExistence type="predicted"/>
<name>A0ACA9RUA8_9GLOM</name>
<reference evidence="1" key="1">
    <citation type="submission" date="2021-06" db="EMBL/GenBank/DDBJ databases">
        <authorList>
            <person name="Kallberg Y."/>
            <person name="Tangrot J."/>
            <person name="Rosling A."/>
        </authorList>
    </citation>
    <scope>NUCLEOTIDE SEQUENCE</scope>
    <source>
        <strain evidence="1">MA461A</strain>
    </source>
</reference>
<keyword evidence="2" id="KW-1185">Reference proteome</keyword>
<sequence length="48" mass="5401">INAISVAYLGMKKDRWIEQSELKATVKRAVECAHGKFSTIKNFSNFVA</sequence>
<accession>A0ACA9RUA8</accession>
<protein>
    <submittedName>
        <fullName evidence="1">23070_t:CDS:1</fullName>
    </submittedName>
</protein>
<evidence type="ECO:0000313" key="1">
    <source>
        <dbReference type="EMBL" id="CAG8809977.1"/>
    </source>
</evidence>
<organism evidence="1 2">
    <name type="scientific">Racocetra persica</name>
    <dbReference type="NCBI Taxonomy" id="160502"/>
    <lineage>
        <taxon>Eukaryota</taxon>
        <taxon>Fungi</taxon>
        <taxon>Fungi incertae sedis</taxon>
        <taxon>Mucoromycota</taxon>
        <taxon>Glomeromycotina</taxon>
        <taxon>Glomeromycetes</taxon>
        <taxon>Diversisporales</taxon>
        <taxon>Gigasporaceae</taxon>
        <taxon>Racocetra</taxon>
    </lineage>
</organism>
<gene>
    <name evidence="1" type="ORF">RPERSI_LOCUS22982</name>
</gene>
<dbReference type="Proteomes" id="UP000789920">
    <property type="component" value="Unassembled WGS sequence"/>
</dbReference>